<proteinExistence type="predicted"/>
<comment type="caution">
    <text evidence="2">The sequence shown here is derived from an EMBL/GenBank/DDBJ whole genome shotgun (WGS) entry which is preliminary data.</text>
</comment>
<keyword evidence="1" id="KW-0812">Transmembrane</keyword>
<name>A0A1F4UJT2_UNCKA</name>
<feature type="transmembrane region" description="Helical" evidence="1">
    <location>
        <begin position="6"/>
        <end position="24"/>
    </location>
</feature>
<evidence type="ECO:0000313" key="3">
    <source>
        <dbReference type="Proteomes" id="UP000178615"/>
    </source>
</evidence>
<keyword evidence="1" id="KW-0472">Membrane</keyword>
<accession>A0A1F4UJT2</accession>
<dbReference type="AlphaFoldDB" id="A0A1F4UJT2"/>
<evidence type="ECO:0000313" key="2">
    <source>
        <dbReference type="EMBL" id="OGC45122.1"/>
    </source>
</evidence>
<dbReference type="EMBL" id="MEUV01000051">
    <property type="protein sequence ID" value="OGC45122.1"/>
    <property type="molecule type" value="Genomic_DNA"/>
</dbReference>
<sequence length="197" mass="22811">MTKKIIIFIITVLILFFLVFYIRYHGDKTNINRGNKIDLEMIGKDEPVAPKTIQKLDTTGWTPAQIHLDVQIVLPATWHETTDGIYNYDQTKVTGLRDPNFPDNSFKCVFLDAKGQDQFYEILKEEKISDNPQIKYLQIKWNENQEPTPARSPGEETQIYLVDSPTRSGIQIECVIFKGELTQSDRNILENVLYSIR</sequence>
<evidence type="ECO:0000256" key="1">
    <source>
        <dbReference type="SAM" id="Phobius"/>
    </source>
</evidence>
<dbReference type="Proteomes" id="UP000178615">
    <property type="component" value="Unassembled WGS sequence"/>
</dbReference>
<keyword evidence="1" id="KW-1133">Transmembrane helix</keyword>
<organism evidence="2 3">
    <name type="scientific">candidate division WWE3 bacterium RBG_19FT_COMBO_34_6</name>
    <dbReference type="NCBI Taxonomy" id="1802612"/>
    <lineage>
        <taxon>Bacteria</taxon>
        <taxon>Katanobacteria</taxon>
    </lineage>
</organism>
<gene>
    <name evidence="2" type="ORF">A2V49_04700</name>
</gene>
<protein>
    <submittedName>
        <fullName evidence="2">Uncharacterized protein</fullName>
    </submittedName>
</protein>
<reference evidence="2 3" key="1">
    <citation type="journal article" date="2016" name="Nat. Commun.">
        <title>Thousands of microbial genomes shed light on interconnected biogeochemical processes in an aquifer system.</title>
        <authorList>
            <person name="Anantharaman K."/>
            <person name="Brown C.T."/>
            <person name="Hug L.A."/>
            <person name="Sharon I."/>
            <person name="Castelle C.J."/>
            <person name="Probst A.J."/>
            <person name="Thomas B.C."/>
            <person name="Singh A."/>
            <person name="Wilkins M.J."/>
            <person name="Karaoz U."/>
            <person name="Brodie E.L."/>
            <person name="Williams K.H."/>
            <person name="Hubbard S.S."/>
            <person name="Banfield J.F."/>
        </authorList>
    </citation>
    <scope>NUCLEOTIDE SEQUENCE [LARGE SCALE GENOMIC DNA]</scope>
</reference>